<evidence type="ECO:0000256" key="3">
    <source>
        <dbReference type="ARBA" id="ARBA00005704"/>
    </source>
</evidence>
<keyword evidence="6" id="KW-0816">Tricarboxylic acid cycle</keyword>
<feature type="binding site" evidence="11">
    <location>
        <begin position="427"/>
        <end position="431"/>
    </location>
    <ligand>
        <name>substrate</name>
    </ligand>
</feature>
<evidence type="ECO:0000256" key="5">
    <source>
        <dbReference type="ARBA" id="ARBA00022435"/>
    </source>
</evidence>
<feature type="binding site" evidence="11">
    <location>
        <begin position="208"/>
        <end position="209"/>
    </location>
    <ligand>
        <name>substrate</name>
    </ligand>
</feature>
<dbReference type="PANTHER" id="PTHR21631">
    <property type="entry name" value="ISOCITRATE LYASE/MALATE SYNTHASE"/>
    <property type="match status" value="1"/>
</dbReference>
<gene>
    <name evidence="13" type="ORF">FFLO_03985</name>
</gene>
<dbReference type="SUPFAM" id="SSF51621">
    <property type="entry name" value="Phosphoenolpyruvate/pyruvate domain"/>
    <property type="match status" value="1"/>
</dbReference>
<dbReference type="GO" id="GO:0046421">
    <property type="term" value="F:methylisocitrate lyase activity"/>
    <property type="evidence" value="ECO:0007669"/>
    <property type="project" value="UniProtKB-EC"/>
</dbReference>
<feature type="binding site" evidence="12">
    <location>
        <position position="169"/>
    </location>
    <ligand>
        <name>Mg(2+)</name>
        <dbReference type="ChEBI" id="CHEBI:18420"/>
    </ligand>
</feature>
<dbReference type="InterPro" id="IPR015813">
    <property type="entry name" value="Pyrv/PenolPyrv_kinase-like_dom"/>
</dbReference>
<dbReference type="FunFam" id="1.10.10.850:FF:000001">
    <property type="entry name" value="Isocitrate lyase"/>
    <property type="match status" value="1"/>
</dbReference>
<evidence type="ECO:0000256" key="12">
    <source>
        <dbReference type="PIRSR" id="PIRSR001362-3"/>
    </source>
</evidence>
<dbReference type="GO" id="GO:0046872">
    <property type="term" value="F:metal ion binding"/>
    <property type="evidence" value="ECO:0007669"/>
    <property type="project" value="UniProtKB-KW"/>
</dbReference>
<comment type="pathway">
    <text evidence="2">Carbohydrate metabolism; glyoxylate cycle; (S)-malate from isocitrate: step 1/2.</text>
</comment>
<dbReference type="EMBL" id="JABELV010000078">
    <property type="protein sequence ID" value="KAG7531978.1"/>
    <property type="molecule type" value="Genomic_DNA"/>
</dbReference>
<comment type="cofactor">
    <cofactor evidence="12">
        <name>Mg(2+)</name>
        <dbReference type="ChEBI" id="CHEBI:18420"/>
    </cofactor>
    <text evidence="12">Can also use Mn(2+) ion.</text>
</comment>
<comment type="caution">
    <text evidence="13">The sequence shown here is derived from an EMBL/GenBank/DDBJ whole genome shotgun (WGS) entry which is preliminary data.</text>
</comment>
<reference evidence="13" key="1">
    <citation type="submission" date="2020-04" db="EMBL/GenBank/DDBJ databases">
        <title>Analysis of mating type loci in Filobasidium floriforme.</title>
        <authorList>
            <person name="Nowrousian M."/>
        </authorList>
    </citation>
    <scope>NUCLEOTIDE SEQUENCE</scope>
    <source>
        <strain evidence="13">CBS 6242</strain>
    </source>
</reference>
<keyword evidence="12" id="KW-0460">Magnesium</keyword>
<dbReference type="OrthoDB" id="4078635at2759"/>
<evidence type="ECO:0000256" key="4">
    <source>
        <dbReference type="ARBA" id="ARBA00017446"/>
    </source>
</evidence>
<evidence type="ECO:0000256" key="10">
    <source>
        <dbReference type="PIRSR" id="PIRSR001362-1"/>
    </source>
</evidence>
<dbReference type="AlphaFoldDB" id="A0A8K0NPQ7"/>
<dbReference type="PROSITE" id="PS00161">
    <property type="entry name" value="ISOCITRATE_LYASE"/>
    <property type="match status" value="1"/>
</dbReference>
<dbReference type="PANTHER" id="PTHR21631:SF3">
    <property type="entry name" value="BIFUNCTIONAL GLYOXYLATE CYCLE PROTEIN"/>
    <property type="match status" value="1"/>
</dbReference>
<keyword evidence="5" id="KW-0329">Glyoxylate bypass</keyword>
<evidence type="ECO:0000313" key="14">
    <source>
        <dbReference type="Proteomes" id="UP000812966"/>
    </source>
</evidence>
<dbReference type="GO" id="GO:0004451">
    <property type="term" value="F:isocitrate lyase activity"/>
    <property type="evidence" value="ECO:0007669"/>
    <property type="project" value="UniProtKB-EC"/>
</dbReference>
<dbReference type="CDD" id="cd00377">
    <property type="entry name" value="ICL_PEPM"/>
    <property type="match status" value="1"/>
</dbReference>
<evidence type="ECO:0000256" key="6">
    <source>
        <dbReference type="ARBA" id="ARBA00022532"/>
    </source>
</evidence>
<dbReference type="Pfam" id="PF00463">
    <property type="entry name" value="ICL"/>
    <property type="match status" value="1"/>
</dbReference>
<evidence type="ECO:0000256" key="11">
    <source>
        <dbReference type="PIRSR" id="PIRSR001362-2"/>
    </source>
</evidence>
<dbReference type="GO" id="GO:0006097">
    <property type="term" value="P:glyoxylate cycle"/>
    <property type="evidence" value="ECO:0007669"/>
    <property type="project" value="UniProtKB-KW"/>
</dbReference>
<dbReference type="InterPro" id="IPR040442">
    <property type="entry name" value="Pyrv_kinase-like_dom_sf"/>
</dbReference>
<proteinExistence type="inferred from homology"/>
<evidence type="ECO:0000256" key="7">
    <source>
        <dbReference type="ARBA" id="ARBA00023239"/>
    </source>
</evidence>
<evidence type="ECO:0000256" key="9">
    <source>
        <dbReference type="PIRNR" id="PIRNR001362"/>
    </source>
</evidence>
<name>A0A8K0NPQ7_9TREE</name>
<evidence type="ECO:0000313" key="13">
    <source>
        <dbReference type="EMBL" id="KAG7531978.1"/>
    </source>
</evidence>
<dbReference type="NCBIfam" id="TIGR01346">
    <property type="entry name" value="isocit_lyase"/>
    <property type="match status" value="1"/>
</dbReference>
<feature type="binding site" evidence="11">
    <location>
        <position position="244"/>
    </location>
    <ligand>
        <name>substrate</name>
    </ligand>
</feature>
<accession>A0A8K0NPQ7</accession>
<sequence>MSEQELQAYRAEVEAVKEWWKHPRFSRVKRTYTAEEVVNKRGTLPIAYPSNAMAKKMWALLESKARGEGGGCSMTYGALDPVQLTQMAKYLETVYVSGWQSSSTASSSLEPGPDLADYPSNTVPLKVAQLFTAQLFHDRKQRFTRLTTPKDKREGLGKPVDYLRPIVADADTGHGGLTAVMKLAKMMVEAGAAGIHIEDQAPGTKKCGHMAGKVLVPISEHINRLVAIRLQYDIMGVNNLVIARTDSEAATLITSNVDERDHAFILGTTNAELKPLVSIMHAAESKGHSGDQLQALEDEWLKQARLELYPQTLARALKSRGVSTQDVQRFTDKVSGTAHASREESLRVAKEEFGLKQEPYWNWDAPRTREGFYRYQGGTKCAINRAIEFAPFADLLWMETKSPIYAQAKEFADGVHAKRPGHWLAYNLSPSFNWRAAGLNDQDMKEYVWKLGALGFIWQFITLAGLHTNALISNRFAKAFAVDGMKAYTTMIQEQEIADGCEVVKHQAWSGAEYADAMLMTATGGISSTSAMGGGGSTETQFSGINLSKL</sequence>
<dbReference type="GO" id="GO:0006099">
    <property type="term" value="P:tricarboxylic acid cycle"/>
    <property type="evidence" value="ECO:0007669"/>
    <property type="project" value="UniProtKB-KW"/>
</dbReference>
<evidence type="ECO:0000256" key="8">
    <source>
        <dbReference type="ARBA" id="ARBA00023531"/>
    </source>
</evidence>
<comment type="catalytic activity">
    <reaction evidence="1">
        <text>(2S,3R)-3-hydroxybutane-1,2,3-tricarboxylate = pyruvate + succinate</text>
        <dbReference type="Rhea" id="RHEA:16809"/>
        <dbReference type="ChEBI" id="CHEBI:15361"/>
        <dbReference type="ChEBI" id="CHEBI:30031"/>
        <dbReference type="ChEBI" id="CHEBI:57429"/>
        <dbReference type="EC" id="4.1.3.30"/>
    </reaction>
</comment>
<protein>
    <recommendedName>
        <fullName evidence="4 9">Isocitrate lyase</fullName>
    </recommendedName>
</protein>
<dbReference type="Gene3D" id="3.20.20.60">
    <property type="entry name" value="Phosphoenolpyruvate-binding domains"/>
    <property type="match status" value="1"/>
</dbReference>
<dbReference type="Gene3D" id="1.10.10.850">
    <property type="match status" value="1"/>
</dbReference>
<organism evidence="13 14">
    <name type="scientific">Filobasidium floriforme</name>
    <dbReference type="NCBI Taxonomy" id="5210"/>
    <lineage>
        <taxon>Eukaryota</taxon>
        <taxon>Fungi</taxon>
        <taxon>Dikarya</taxon>
        <taxon>Basidiomycota</taxon>
        <taxon>Agaricomycotina</taxon>
        <taxon>Tremellomycetes</taxon>
        <taxon>Filobasidiales</taxon>
        <taxon>Filobasidiaceae</taxon>
        <taxon>Filobasidium</taxon>
    </lineage>
</organism>
<feature type="active site" description="Proton acceptor" evidence="10">
    <location>
        <position position="207"/>
    </location>
</feature>
<feature type="binding site" evidence="11">
    <location>
        <position position="462"/>
    </location>
    <ligand>
        <name>substrate</name>
    </ligand>
</feature>
<evidence type="ECO:0000256" key="1">
    <source>
        <dbReference type="ARBA" id="ARBA00001050"/>
    </source>
</evidence>
<keyword evidence="7 9" id="KW-0456">Lyase</keyword>
<dbReference type="InterPro" id="IPR006254">
    <property type="entry name" value="Isocitrate_lyase"/>
</dbReference>
<keyword evidence="14" id="KW-1185">Reference proteome</keyword>
<dbReference type="Proteomes" id="UP000812966">
    <property type="component" value="Unassembled WGS sequence"/>
</dbReference>
<feature type="binding site" evidence="11">
    <location>
        <begin position="97"/>
        <end position="99"/>
    </location>
    <ligand>
        <name>substrate</name>
    </ligand>
</feature>
<dbReference type="InterPro" id="IPR039556">
    <property type="entry name" value="ICL/PEPM"/>
</dbReference>
<dbReference type="PIRSF" id="PIRSF001362">
    <property type="entry name" value="Isocit_lyase"/>
    <property type="match status" value="1"/>
</dbReference>
<comment type="similarity">
    <text evidence="3 9">Belongs to the isocitrate lyase/PEP mutase superfamily. Isocitrate lyase family.</text>
</comment>
<evidence type="ECO:0000256" key="2">
    <source>
        <dbReference type="ARBA" id="ARBA00004793"/>
    </source>
</evidence>
<comment type="catalytic activity">
    <reaction evidence="8">
        <text>D-threo-isocitrate = glyoxylate + succinate</text>
        <dbReference type="Rhea" id="RHEA:13245"/>
        <dbReference type="ChEBI" id="CHEBI:15562"/>
        <dbReference type="ChEBI" id="CHEBI:30031"/>
        <dbReference type="ChEBI" id="CHEBI:36655"/>
        <dbReference type="EC" id="4.1.3.1"/>
    </reaction>
</comment>
<keyword evidence="12" id="KW-0479">Metal-binding</keyword>
<dbReference type="InterPro" id="IPR018523">
    <property type="entry name" value="Isocitrate_lyase_ph_CS"/>
</dbReference>